<organism evidence="1 2">
    <name type="scientific">Xenorhabdus szentirmaii DSM 16338</name>
    <dbReference type="NCBI Taxonomy" id="1427518"/>
    <lineage>
        <taxon>Bacteria</taxon>
        <taxon>Pseudomonadati</taxon>
        <taxon>Pseudomonadota</taxon>
        <taxon>Gammaproteobacteria</taxon>
        <taxon>Enterobacterales</taxon>
        <taxon>Morganellaceae</taxon>
        <taxon>Xenorhabdus</taxon>
    </lineage>
</organism>
<dbReference type="Proteomes" id="UP000019202">
    <property type="component" value="Unassembled WGS sequence"/>
</dbReference>
<dbReference type="EMBL" id="CBXF010000120">
    <property type="protein sequence ID" value="CDL84932.1"/>
    <property type="molecule type" value="Genomic_DNA"/>
</dbReference>
<gene>
    <name evidence="1" type="ORF">XSR1_590003</name>
</gene>
<comment type="caution">
    <text evidence="1">The sequence shown here is derived from an EMBL/GenBank/DDBJ whole genome shotgun (WGS) entry which is preliminary data.</text>
</comment>
<sequence length="43" mass="4920">MLSKNYQTSGHSYSMLYFSSHGLVHKRYAGVDNRLIMPKSGTR</sequence>
<evidence type="ECO:0000313" key="2">
    <source>
        <dbReference type="Proteomes" id="UP000019202"/>
    </source>
</evidence>
<accession>W1J2G8</accession>
<protein>
    <submittedName>
        <fullName evidence="1">Uncharacterized protein</fullName>
    </submittedName>
</protein>
<evidence type="ECO:0000313" key="1">
    <source>
        <dbReference type="EMBL" id="CDL84932.1"/>
    </source>
</evidence>
<name>W1J2G8_9GAMM</name>
<proteinExistence type="predicted"/>
<keyword evidence="2" id="KW-1185">Reference proteome</keyword>
<dbReference type="AlphaFoldDB" id="W1J2G8"/>
<reference evidence="1" key="1">
    <citation type="submission" date="2013-11" db="EMBL/GenBank/DDBJ databases">
        <title>Draft genome sequence and annotation of the entomopathogenic bacteria, Xenorhabdus cabanillasi strain JM26 and Xenorhabdus szentirmai strain DSM 16338.</title>
        <authorList>
            <person name="Gualtieri M."/>
            <person name="Ogier J.C."/>
            <person name="Pages S."/>
            <person name="Givaudan A."/>
            <person name="Gaudriault S."/>
        </authorList>
    </citation>
    <scope>NUCLEOTIDE SEQUENCE [LARGE SCALE GENOMIC DNA]</scope>
    <source>
        <strain evidence="1">DSM 16338</strain>
    </source>
</reference>